<evidence type="ECO:0000313" key="1">
    <source>
        <dbReference type="EMBL" id="KAH3677196.1"/>
    </source>
</evidence>
<keyword evidence="2" id="KW-1185">Reference proteome</keyword>
<comment type="caution">
    <text evidence="1">The sequence shown here is derived from an EMBL/GenBank/DDBJ whole genome shotgun (WGS) entry which is preliminary data.</text>
</comment>
<reference evidence="1" key="2">
    <citation type="submission" date="2021-01" db="EMBL/GenBank/DDBJ databases">
        <authorList>
            <person name="Schikora-Tamarit M.A."/>
        </authorList>
    </citation>
    <scope>NUCLEOTIDE SEQUENCE</scope>
    <source>
        <strain evidence="1">CBS6341</strain>
    </source>
</reference>
<reference evidence="1" key="1">
    <citation type="journal article" date="2021" name="Open Biol.">
        <title>Shared evolutionary footprints suggest mitochondrial oxidative damage underlies multiple complex I losses in fungi.</title>
        <authorList>
            <person name="Schikora-Tamarit M.A."/>
            <person name="Marcet-Houben M."/>
            <person name="Nosek J."/>
            <person name="Gabaldon T."/>
        </authorList>
    </citation>
    <scope>NUCLEOTIDE SEQUENCE</scope>
    <source>
        <strain evidence="1">CBS6341</strain>
    </source>
</reference>
<evidence type="ECO:0000313" key="2">
    <source>
        <dbReference type="Proteomes" id="UP000769528"/>
    </source>
</evidence>
<sequence>MLILAVEGLGIPLFNRIPSQEYFTETKRWLSFEWENIKSKDKVYSVEIEQLAKDGTTAGILSLSFSIDSSGIAVSYDSKASMVFPLARSIGIEIGASSSSSWDNPSVV</sequence>
<gene>
    <name evidence="1" type="ORF">WICMUC_001777</name>
</gene>
<dbReference type="AlphaFoldDB" id="A0A9P8TG63"/>
<dbReference type="Proteomes" id="UP000769528">
    <property type="component" value="Unassembled WGS sequence"/>
</dbReference>
<name>A0A9P8TG63_9ASCO</name>
<organism evidence="1 2">
    <name type="scientific">Wickerhamomyces mucosus</name>
    <dbReference type="NCBI Taxonomy" id="1378264"/>
    <lineage>
        <taxon>Eukaryota</taxon>
        <taxon>Fungi</taxon>
        <taxon>Dikarya</taxon>
        <taxon>Ascomycota</taxon>
        <taxon>Saccharomycotina</taxon>
        <taxon>Saccharomycetes</taxon>
        <taxon>Phaffomycetales</taxon>
        <taxon>Wickerhamomycetaceae</taxon>
        <taxon>Wickerhamomyces</taxon>
    </lineage>
</organism>
<dbReference type="EMBL" id="JAEUBF010000544">
    <property type="protein sequence ID" value="KAH3677196.1"/>
    <property type="molecule type" value="Genomic_DNA"/>
</dbReference>
<proteinExistence type="predicted"/>
<protein>
    <submittedName>
        <fullName evidence="1">Uncharacterized protein</fullName>
    </submittedName>
</protein>
<accession>A0A9P8TG63</accession>